<sequence>MKTRKMFVLTCCCASASAYALTTSDLTYESGSDSSNYSLKGKPNNMYSISGTLPQDTLSNVYSMLPEGTAVNNAFIAPERYSNIDIDDELDGAPYATASITFLNEGAGYRNALGYFVYDTDNPPSNKDEVNAHVIVFPNASKAPDGEMAEGDTIDLNVQLTAGQTLAFFVIPNGWGASTYNNILNLGPWNTPFYSYSNLNPESTALYRRHNVAFIDTQNEFLVLGFEDLLRPYGDNDFNDLLFTVDVSPFSAVDGVNPDGTTDSKYEVLVQENDPDVTVTSVYPSSNSYATMAFEDRWPLMGDYDFNDVVWRYRVTELLNGQRELKTITVDYTLQAMGAGFSNGFAVKLPNVDPANVASVTLTKNGQAVEHTVLQSGSETILVVSEDLRAELESLGVLSETCTYYRTQSGCLNQQAAELLAYQLVVELTTPVERDLVGYPPYDSFIFAAENTYHGDFVATFPGMTWQTHFKSFSGTAEMNNAIFNMHDDDTGGSEYFLTDNNMPWAINIRDEWEHPIELMDISHAYTGFPAWVSSNGETDTSWYSTPVSGKTISVAE</sequence>
<feature type="signal peptide" evidence="1">
    <location>
        <begin position="1"/>
        <end position="20"/>
    </location>
</feature>
<dbReference type="EMBL" id="CAKMUD010000072">
    <property type="protein sequence ID" value="CAH1585229.1"/>
    <property type="molecule type" value="Genomic_DNA"/>
</dbReference>
<feature type="chain" id="PRO_5043762367" description="LruC domain-containing protein" evidence="1">
    <location>
        <begin position="21"/>
        <end position="557"/>
    </location>
</feature>
<dbReference type="Pfam" id="PF13448">
    <property type="entry name" value="DUF4114"/>
    <property type="match status" value="1"/>
</dbReference>
<dbReference type="Pfam" id="PF16130">
    <property type="entry name" value="DUF4842"/>
    <property type="match status" value="1"/>
</dbReference>
<evidence type="ECO:0000259" key="2">
    <source>
        <dbReference type="Pfam" id="PF13448"/>
    </source>
</evidence>
<evidence type="ECO:0008006" key="6">
    <source>
        <dbReference type="Google" id="ProtNLM"/>
    </source>
</evidence>
<evidence type="ECO:0000256" key="1">
    <source>
        <dbReference type="SAM" id="SignalP"/>
    </source>
</evidence>
<gene>
    <name evidence="4" type="ORF">THF1A12_20162</name>
</gene>
<comment type="caution">
    <text evidence="4">The sequence shown here is derived from an EMBL/GenBank/DDBJ whole genome shotgun (WGS) entry which is preliminary data.</text>
</comment>
<protein>
    <recommendedName>
        <fullName evidence="6">LruC domain-containing protein</fullName>
    </recommendedName>
</protein>
<reference evidence="4" key="1">
    <citation type="submission" date="2022-01" db="EMBL/GenBank/DDBJ databases">
        <authorList>
            <person name="Lagorce A."/>
        </authorList>
    </citation>
    <scope>NUCLEOTIDE SEQUENCE</scope>
    <source>
        <strain evidence="4">Th15_F1_A12</strain>
    </source>
</reference>
<dbReference type="NCBIfam" id="TIGR04456">
    <property type="entry name" value="LruC_dom"/>
    <property type="match status" value="1"/>
</dbReference>
<dbReference type="InterPro" id="IPR025193">
    <property type="entry name" value="DUF4114"/>
</dbReference>
<accession>A0AAU9QKZ1</accession>
<evidence type="ECO:0000313" key="5">
    <source>
        <dbReference type="Proteomes" id="UP001295462"/>
    </source>
</evidence>
<dbReference type="AlphaFoldDB" id="A0AAU9QKZ1"/>
<feature type="domain" description="DUF4114" evidence="2">
    <location>
        <begin position="160"/>
        <end position="247"/>
    </location>
</feature>
<proteinExistence type="predicted"/>
<evidence type="ECO:0000259" key="3">
    <source>
        <dbReference type="Pfam" id="PF16130"/>
    </source>
</evidence>
<dbReference type="InterPro" id="IPR031025">
    <property type="entry name" value="LruC_dom"/>
</dbReference>
<feature type="domain" description="DUF4842" evidence="3">
    <location>
        <begin position="325"/>
        <end position="544"/>
    </location>
</feature>
<dbReference type="RefSeq" id="WP_054755488.1">
    <property type="nucleotide sequence ID" value="NZ_CAKMTZ010000071.1"/>
</dbReference>
<keyword evidence="1" id="KW-0732">Signal</keyword>
<name>A0AAU9QKZ1_9VIBR</name>
<dbReference type="Proteomes" id="UP001295462">
    <property type="component" value="Unassembled WGS sequence"/>
</dbReference>
<evidence type="ECO:0000313" key="4">
    <source>
        <dbReference type="EMBL" id="CAH1585229.1"/>
    </source>
</evidence>
<organism evidence="4 5">
    <name type="scientific">Vibrio jasicida</name>
    <dbReference type="NCBI Taxonomy" id="766224"/>
    <lineage>
        <taxon>Bacteria</taxon>
        <taxon>Pseudomonadati</taxon>
        <taxon>Pseudomonadota</taxon>
        <taxon>Gammaproteobacteria</taxon>
        <taxon>Vibrionales</taxon>
        <taxon>Vibrionaceae</taxon>
        <taxon>Vibrio</taxon>
    </lineage>
</organism>
<dbReference type="InterPro" id="IPR032295">
    <property type="entry name" value="DUF4842"/>
</dbReference>